<feature type="transmembrane region" description="Helical" evidence="1">
    <location>
        <begin position="89"/>
        <end position="113"/>
    </location>
</feature>
<gene>
    <name evidence="2" type="ORF">SK128_017586</name>
</gene>
<sequence>MVQCNIYYYYPLAIDCMIDLVIAIMYDVSLRDLQGVNISLSSKLLSHYTHLDVNNVMNHRECDYVITYLICQTLLFVSGYVFVNPPLVVFSHVLAFQLWEATIPFLTTCVPFCTNNKS</sequence>
<keyword evidence="1" id="KW-0472">Membrane</keyword>
<dbReference type="Proteomes" id="UP001381693">
    <property type="component" value="Unassembled WGS sequence"/>
</dbReference>
<organism evidence="2 3">
    <name type="scientific">Halocaridina rubra</name>
    <name type="common">Hawaiian red shrimp</name>
    <dbReference type="NCBI Taxonomy" id="373956"/>
    <lineage>
        <taxon>Eukaryota</taxon>
        <taxon>Metazoa</taxon>
        <taxon>Ecdysozoa</taxon>
        <taxon>Arthropoda</taxon>
        <taxon>Crustacea</taxon>
        <taxon>Multicrustacea</taxon>
        <taxon>Malacostraca</taxon>
        <taxon>Eumalacostraca</taxon>
        <taxon>Eucarida</taxon>
        <taxon>Decapoda</taxon>
        <taxon>Pleocyemata</taxon>
        <taxon>Caridea</taxon>
        <taxon>Atyoidea</taxon>
        <taxon>Atyidae</taxon>
        <taxon>Halocaridina</taxon>
    </lineage>
</organism>
<name>A0AAN9A555_HALRR</name>
<proteinExistence type="predicted"/>
<keyword evidence="1" id="KW-1133">Transmembrane helix</keyword>
<comment type="caution">
    <text evidence="2">The sequence shown here is derived from an EMBL/GenBank/DDBJ whole genome shotgun (WGS) entry which is preliminary data.</text>
</comment>
<dbReference type="AlphaFoldDB" id="A0AAN9A555"/>
<keyword evidence="3" id="KW-1185">Reference proteome</keyword>
<feature type="transmembrane region" description="Helical" evidence="1">
    <location>
        <begin position="65"/>
        <end position="83"/>
    </location>
</feature>
<evidence type="ECO:0000313" key="2">
    <source>
        <dbReference type="EMBL" id="KAK7081066.1"/>
    </source>
</evidence>
<protein>
    <submittedName>
        <fullName evidence="2">Uncharacterized protein</fullName>
    </submittedName>
</protein>
<evidence type="ECO:0000313" key="3">
    <source>
        <dbReference type="Proteomes" id="UP001381693"/>
    </source>
</evidence>
<dbReference type="EMBL" id="JAXCGZ010005711">
    <property type="protein sequence ID" value="KAK7081066.1"/>
    <property type="molecule type" value="Genomic_DNA"/>
</dbReference>
<keyword evidence="1" id="KW-0812">Transmembrane</keyword>
<evidence type="ECO:0000256" key="1">
    <source>
        <dbReference type="SAM" id="Phobius"/>
    </source>
</evidence>
<reference evidence="2 3" key="1">
    <citation type="submission" date="2023-11" db="EMBL/GenBank/DDBJ databases">
        <title>Halocaridina rubra genome assembly.</title>
        <authorList>
            <person name="Smith C."/>
        </authorList>
    </citation>
    <scope>NUCLEOTIDE SEQUENCE [LARGE SCALE GENOMIC DNA]</scope>
    <source>
        <strain evidence="2">EP-1</strain>
        <tissue evidence="2">Whole</tissue>
    </source>
</reference>
<accession>A0AAN9A555</accession>